<dbReference type="EMBL" id="ML994666">
    <property type="protein sequence ID" value="KAF2179471.1"/>
    <property type="molecule type" value="Genomic_DNA"/>
</dbReference>
<sequence>MPSNIRGSGKLNGLTTGSIAGCGVGTKGVTGVVTRTRGGGLNRESRPSSAVSLLDITHNMFIISPSEVLSLA</sequence>
<accession>A0A6A6DJ25</accession>
<evidence type="ECO:0000313" key="2">
    <source>
        <dbReference type="Proteomes" id="UP000800200"/>
    </source>
</evidence>
<dbReference type="PROSITE" id="PS51257">
    <property type="entry name" value="PROKAR_LIPOPROTEIN"/>
    <property type="match status" value="1"/>
</dbReference>
<feature type="non-terminal residue" evidence="1">
    <location>
        <position position="72"/>
    </location>
</feature>
<dbReference type="Proteomes" id="UP000800200">
    <property type="component" value="Unassembled WGS sequence"/>
</dbReference>
<reference evidence="1" key="1">
    <citation type="journal article" date="2020" name="Stud. Mycol.">
        <title>101 Dothideomycetes genomes: a test case for predicting lifestyles and emergence of pathogens.</title>
        <authorList>
            <person name="Haridas S."/>
            <person name="Albert R."/>
            <person name="Binder M."/>
            <person name="Bloem J."/>
            <person name="Labutti K."/>
            <person name="Salamov A."/>
            <person name="Andreopoulos B."/>
            <person name="Baker S."/>
            <person name="Barry K."/>
            <person name="Bills G."/>
            <person name="Bluhm B."/>
            <person name="Cannon C."/>
            <person name="Castanera R."/>
            <person name="Culley D."/>
            <person name="Daum C."/>
            <person name="Ezra D."/>
            <person name="Gonzalez J."/>
            <person name="Henrissat B."/>
            <person name="Kuo A."/>
            <person name="Liang C."/>
            <person name="Lipzen A."/>
            <person name="Lutzoni F."/>
            <person name="Magnuson J."/>
            <person name="Mondo S."/>
            <person name="Nolan M."/>
            <person name="Ohm R."/>
            <person name="Pangilinan J."/>
            <person name="Park H.-J."/>
            <person name="Ramirez L."/>
            <person name="Alfaro M."/>
            <person name="Sun H."/>
            <person name="Tritt A."/>
            <person name="Yoshinaga Y."/>
            <person name="Zwiers L.-H."/>
            <person name="Turgeon B."/>
            <person name="Goodwin S."/>
            <person name="Spatafora J."/>
            <person name="Crous P."/>
            <person name="Grigoriev I."/>
        </authorList>
    </citation>
    <scope>NUCLEOTIDE SEQUENCE</scope>
    <source>
        <strain evidence="1">CBS 207.26</strain>
    </source>
</reference>
<keyword evidence="2" id="KW-1185">Reference proteome</keyword>
<proteinExistence type="predicted"/>
<protein>
    <submittedName>
        <fullName evidence="1">Uncharacterized protein</fullName>
    </submittedName>
</protein>
<dbReference type="AlphaFoldDB" id="A0A6A6DJ25"/>
<organism evidence="1 2">
    <name type="scientific">Zopfia rhizophila CBS 207.26</name>
    <dbReference type="NCBI Taxonomy" id="1314779"/>
    <lineage>
        <taxon>Eukaryota</taxon>
        <taxon>Fungi</taxon>
        <taxon>Dikarya</taxon>
        <taxon>Ascomycota</taxon>
        <taxon>Pezizomycotina</taxon>
        <taxon>Dothideomycetes</taxon>
        <taxon>Dothideomycetes incertae sedis</taxon>
        <taxon>Zopfiaceae</taxon>
        <taxon>Zopfia</taxon>
    </lineage>
</organism>
<name>A0A6A6DJ25_9PEZI</name>
<evidence type="ECO:0000313" key="1">
    <source>
        <dbReference type="EMBL" id="KAF2179471.1"/>
    </source>
</evidence>
<gene>
    <name evidence="1" type="ORF">K469DRAFT_798846</name>
</gene>